<keyword evidence="5" id="KW-1185">Reference proteome</keyword>
<dbReference type="GO" id="GO:0006302">
    <property type="term" value="P:double-strand break repair"/>
    <property type="evidence" value="ECO:0007669"/>
    <property type="project" value="TreeGrafter"/>
</dbReference>
<feature type="coiled-coil region" evidence="2">
    <location>
        <begin position="307"/>
        <end position="341"/>
    </location>
</feature>
<dbReference type="CDD" id="cd00267">
    <property type="entry name" value="ABC_ATPase"/>
    <property type="match status" value="1"/>
</dbReference>
<organism evidence="3 5">
    <name type="scientific">Corynebacterium flavescens</name>
    <dbReference type="NCBI Taxonomy" id="28028"/>
    <lineage>
        <taxon>Bacteria</taxon>
        <taxon>Bacillati</taxon>
        <taxon>Actinomycetota</taxon>
        <taxon>Actinomycetes</taxon>
        <taxon>Mycobacteriales</taxon>
        <taxon>Corynebacteriaceae</taxon>
        <taxon>Corynebacterium</taxon>
    </lineage>
</organism>
<dbReference type="PANTHER" id="PTHR32182:SF22">
    <property type="entry name" value="ATP-DEPENDENT ENDONUCLEASE, OLD FAMILY-RELATED"/>
    <property type="match status" value="1"/>
</dbReference>
<accession>A0A1L7CLH9</accession>
<keyword evidence="3" id="KW-0067">ATP-binding</keyword>
<dbReference type="RefSeq" id="WP_075729687.1">
    <property type="nucleotide sequence ID" value="NZ_BJNB01000001.1"/>
</dbReference>
<proteinExistence type="predicted"/>
<keyword evidence="2" id="KW-0175">Coiled coil</keyword>
<dbReference type="GO" id="GO:0000731">
    <property type="term" value="P:DNA synthesis involved in DNA repair"/>
    <property type="evidence" value="ECO:0007669"/>
    <property type="project" value="TreeGrafter"/>
</dbReference>
<evidence type="ECO:0000313" key="3">
    <source>
        <dbReference type="EMBL" id="APT86690.1"/>
    </source>
</evidence>
<sequence>MSDVYPGQFRLSRVQLINWGTFSGYVDMPIARRGHLITGGSGSGKSTLLDAMSSILVPPVKVHFNEAAQQGLRREQGRTLASYIRGAWRRRENAETGGIASTFLRSKATYSVVGLTYDNAKGTVFTLVGLFYLRAGDTANAQVQKFYGMIPASVDVREFEQFLKAGVDKRKIKSTFADGRFSDQYRVFADYFRPRLGMRSEEAQLLLHRTQSAKSLTSLDQLFRDYMLEPPTTFAMAEEAVEQFDDLRQAYHRVVDVRAQIDTLQPLVGLRDQRSNAEVSKAHALEMKRAFPAVRDSLHLAGNRDRLAELTTEVTAADSHVAQLQEALDQAQKQVTSATAALQAQGDGRLGVLEEQDSRAREKRAWRLENRTKVHNAVQSVGGAMPTDAEGYAQLLVQVQEIESNSPEQISLWEAEQISDEVDRRGLKKQSEELAAELSSLSQRSSNIDRRYIHVRKQLAESLQVTEQELPFAGELIDVRHDQRRWEPVIQRLLGSFATTLLVPERLARTINNYVNRTSLGIRLTYRVIPSNIVPSRRSGSPRALSNKLGFLEAPMSTWVRNEILRVYDYECVDNEQELEALGAHQQGATIKGLVRERTHKDGSVGYAKDDRRRLGDLSSYRLGTSNDEKVELLREEISRLNSKITATENRIKEKKRLIDREREMIDCAEKIAQYTFDQIDIRVDDASLEALAKQRADILTSPELAQLQQLVNEAENRYAEVNSSYRAADRKAAQLAGEITTVNQDVARLESELANREKVEDATYTELSSLIGEITRRVTQRNIDQMTDKVIGKLDATISSSETAITQANSRITRILTQYISEWPAEKSELRDDPSFAGEAINRLTFLRRDRLGDFEGRFLDLMNESSVKNLGALSTALRRARGDIETRLQPVNESLGDSEFNAGRWLKVEVRDNRNADALKFMNDLTEATSGAMAATRDRDIKEAEKRYQALSIILDRLGSDNAEDQRWRRLVLDTRLHVRFIASEIDATGVVLNTYVDSASLSGGQAQKLVFFCLAAALRFRLAEADEAHPRYATVVLDEAFDRADPAFTRTAMNIFSEFGFHMVLATPLKLVQTLSPYVDGTVVINYSEGVDDKGNDVARSGWAHIDSSAEGTQ</sequence>
<evidence type="ECO:0000313" key="5">
    <source>
        <dbReference type="Proteomes" id="UP000185479"/>
    </source>
</evidence>
<evidence type="ECO:0000313" key="4">
    <source>
        <dbReference type="EMBL" id="GEB96518.1"/>
    </source>
</evidence>
<evidence type="ECO:0000256" key="1">
    <source>
        <dbReference type="ARBA" id="ARBA00023236"/>
    </source>
</evidence>
<protein>
    <submittedName>
        <fullName evidence="3">ATP-binding protein</fullName>
    </submittedName>
    <submittedName>
        <fullName evidence="4">DNA repair ATPase</fullName>
    </submittedName>
</protein>
<dbReference type="GO" id="GO:0009432">
    <property type="term" value="P:SOS response"/>
    <property type="evidence" value="ECO:0007669"/>
    <property type="project" value="UniProtKB-KW"/>
</dbReference>
<dbReference type="GO" id="GO:0005524">
    <property type="term" value="F:ATP binding"/>
    <property type="evidence" value="ECO:0007669"/>
    <property type="project" value="UniProtKB-KW"/>
</dbReference>
<reference evidence="4 6" key="2">
    <citation type="submission" date="2019-06" db="EMBL/GenBank/DDBJ databases">
        <title>Whole genome shotgun sequence of Corynebacterium flavescens NBRC 14136.</title>
        <authorList>
            <person name="Hosoyama A."/>
            <person name="Uohara A."/>
            <person name="Ohji S."/>
            <person name="Ichikawa N."/>
        </authorList>
    </citation>
    <scope>NUCLEOTIDE SEQUENCE [LARGE SCALE GENOMIC DNA]</scope>
    <source>
        <strain evidence="4 6">NBRC 14136</strain>
    </source>
</reference>
<dbReference type="EMBL" id="BJNB01000001">
    <property type="protein sequence ID" value="GEB96518.1"/>
    <property type="molecule type" value="Genomic_DNA"/>
</dbReference>
<dbReference type="Pfam" id="PF13558">
    <property type="entry name" value="SbcC_Walker_B"/>
    <property type="match status" value="1"/>
</dbReference>
<keyword evidence="1" id="KW-0742">SOS response</keyword>
<dbReference type="Pfam" id="PF13555">
    <property type="entry name" value="AAA_29"/>
    <property type="match status" value="1"/>
</dbReference>
<dbReference type="PANTHER" id="PTHR32182">
    <property type="entry name" value="DNA REPLICATION AND REPAIR PROTEIN RECF"/>
    <property type="match status" value="1"/>
</dbReference>
<dbReference type="STRING" id="28028.CFLV_05485"/>
<dbReference type="SUPFAM" id="SSF52540">
    <property type="entry name" value="P-loop containing nucleoside triphosphate hydrolases"/>
    <property type="match status" value="1"/>
</dbReference>
<keyword evidence="3" id="KW-0547">Nucleotide-binding</keyword>
<evidence type="ECO:0000313" key="6">
    <source>
        <dbReference type="Proteomes" id="UP000315353"/>
    </source>
</evidence>
<feature type="coiled-coil region" evidence="2">
    <location>
        <begin position="705"/>
        <end position="753"/>
    </location>
</feature>
<dbReference type="GeneID" id="82880167"/>
<dbReference type="KEGG" id="cfc:CFLV_05485"/>
<evidence type="ECO:0000256" key="2">
    <source>
        <dbReference type="SAM" id="Coils"/>
    </source>
</evidence>
<dbReference type="Proteomes" id="UP000185479">
    <property type="component" value="Chromosome"/>
</dbReference>
<dbReference type="Gene3D" id="3.40.1140.10">
    <property type="match status" value="1"/>
</dbReference>
<dbReference type="AlphaFoldDB" id="A0A1L7CLH9"/>
<reference evidence="3 5" key="1">
    <citation type="submission" date="2014-08" db="EMBL/GenBank/DDBJ databases">
        <title>Complete genome sequence of Corynebacterium flavescens OJ8(T)(=DSM 20296(T)), isolated from cheese.</title>
        <authorList>
            <person name="Ruckert C."/>
            <person name="Albersmeier A."/>
            <person name="Winkler A."/>
            <person name="Kalinowski J."/>
        </authorList>
    </citation>
    <scope>NUCLEOTIDE SEQUENCE [LARGE SCALE GENOMIC DNA]</scope>
    <source>
        <strain evidence="3 5">OJ8</strain>
    </source>
</reference>
<dbReference type="InterPro" id="IPR027417">
    <property type="entry name" value="P-loop_NTPase"/>
</dbReference>
<name>A0A1L7CLH9_CORFL</name>
<dbReference type="EMBL" id="CP009246">
    <property type="protein sequence ID" value="APT86690.1"/>
    <property type="molecule type" value="Genomic_DNA"/>
</dbReference>
<feature type="coiled-coil region" evidence="2">
    <location>
        <begin position="631"/>
        <end position="672"/>
    </location>
</feature>
<gene>
    <name evidence="4" type="ORF">CFL01nite_00130</name>
    <name evidence="3" type="ORF">CFLV_05485</name>
</gene>
<dbReference type="OrthoDB" id="174137at2"/>
<dbReference type="Proteomes" id="UP000315353">
    <property type="component" value="Unassembled WGS sequence"/>
</dbReference>
<keyword evidence="1" id="KW-0227">DNA damage</keyword>